<evidence type="ECO:0000256" key="4">
    <source>
        <dbReference type="SAM" id="MobiDB-lite"/>
    </source>
</evidence>
<dbReference type="InterPro" id="IPR023347">
    <property type="entry name" value="Lysozyme_dom_sf"/>
</dbReference>
<keyword evidence="3" id="KW-0326">Glycosidase</keyword>
<dbReference type="Gene3D" id="2.60.40.1080">
    <property type="match status" value="1"/>
</dbReference>
<evidence type="ECO:0000256" key="5">
    <source>
        <dbReference type="SAM" id="SignalP"/>
    </source>
</evidence>
<feature type="domain" description="SH3b" evidence="6">
    <location>
        <begin position="34"/>
        <end position="97"/>
    </location>
</feature>
<dbReference type="InterPro" id="IPR023346">
    <property type="entry name" value="Lysozyme-like_dom_sf"/>
</dbReference>
<keyword evidence="5" id="KW-0732">Signal</keyword>
<feature type="domain" description="SH3b" evidence="6">
    <location>
        <begin position="271"/>
        <end position="335"/>
    </location>
</feature>
<feature type="domain" description="SH3b" evidence="6">
    <location>
        <begin position="352"/>
        <end position="417"/>
    </location>
</feature>
<dbReference type="Gene3D" id="2.30.30.40">
    <property type="entry name" value="SH3 Domains"/>
    <property type="match status" value="7"/>
</dbReference>
<accession>A0ABS7DQE4</accession>
<sequence length="981" mass="102717">MKNLKKRIVTGAISLVCAAGVMVTLPPAVSVAAAATAQTTDYLNLREGAGLDKKVILTLSKGVTVTVLDSSNATWAKIQTSGGKQGYCSKQYLSISGTSAGNTGSAATGTTAVTTASLNMREGAGTSNKIIVTLSKGTSVKVIDSSNSSWLKVQTADGKQGYCSKEFLSVTSSSGSGNTSNTGSTNTGSTTTVSALTTDYLNLREGAGSNYKVILTISKGTTVKVLDNSNAQWAKVQTSSGKQGYCSKQYLNISTSGGTTTNNPPATGTGTTTGTAVTTSSLNMRSGAGTTYGIVATLAKGVTVTVTDNSNSVWTKIKTSDGKEGYCSKQYLNISMSGGTTTNNPPATGTGTTTGTAVTTASLNVRSGAGTNYSVIVTLAKGVTLTVTDNSNASWAKIKTSDGKEGYCSKEFLNITLGQDNTGSNNGTEPNTDPGTGTGSDDNADTGDTGSDSHTITGASVTADMLRLRESPDTSGKILANLPKGTSLTVLDTSNSAWTKVQTASGVAGYVSSEYIQIHYSDDTTNTTALSLSTTSQSIPVGKTLYIQANISPSGTYINWTSSNPNVATVSNGYVYAVSNGTALITAKSGTYTATCNVTVTNAEPVKTAFASPNIASTGATVTLTAVTDTTRDGVQFVITMPDGSQKALNADSFVEESKQNTYTKKWTATTTFSTAGTYSFTAYSSLNGSMSSTGYTTNAYVSNQQDFITSSSEERRASDQMISLIAKWEGYSSTVYADQLTSNQVPTIGYGCTFGANAVFYNNMTETEAWSLLVNKINNSSYTSELNKMIQNNHFLMNQNQADCLISFAYNVGAGYFNSTAEMDFRRIMKNAVVPPALFSGETLAATVTKDTIVRDQPSIGGGEVCSVISGTSLLVTECNFANTKDGWYRVQLSDGSTGWVNSGYINLSNSDSLTHDLNYTNASAFGSDLIRWNQAGGKFYTGLFYRRLGEANVYNYGDYEAVKFNRYNYTYPNAAAGLS</sequence>
<feature type="chain" id="PRO_5045290714" description="Lysozyme" evidence="5">
    <location>
        <begin position="33"/>
        <end position="981"/>
    </location>
</feature>
<organism evidence="7 8">
    <name type="scientific">Caproiciproducens faecalis</name>
    <dbReference type="NCBI Taxonomy" id="2820301"/>
    <lineage>
        <taxon>Bacteria</taxon>
        <taxon>Bacillati</taxon>
        <taxon>Bacillota</taxon>
        <taxon>Clostridia</taxon>
        <taxon>Eubacteriales</taxon>
        <taxon>Acutalibacteraceae</taxon>
        <taxon>Caproiciproducens</taxon>
    </lineage>
</organism>
<feature type="domain" description="SH3b" evidence="6">
    <location>
        <begin position="456"/>
        <end position="520"/>
    </location>
</feature>
<feature type="domain" description="SH3b" evidence="6">
    <location>
        <begin position="108"/>
        <end position="172"/>
    </location>
</feature>
<gene>
    <name evidence="7" type="ORF">J5W02_11000</name>
</gene>
<dbReference type="RefSeq" id="WP_219965741.1">
    <property type="nucleotide sequence ID" value="NZ_JAGFNZ010000004.1"/>
</dbReference>
<feature type="compositionally biased region" description="Polar residues" evidence="4">
    <location>
        <begin position="418"/>
        <end position="460"/>
    </location>
</feature>
<protein>
    <recommendedName>
        <fullName evidence="3">Lysozyme</fullName>
        <ecNumber evidence="3">3.2.1.17</ecNumber>
    </recommendedName>
</protein>
<keyword evidence="3" id="KW-0378">Hydrolase</keyword>
<dbReference type="Pfam" id="PF08239">
    <property type="entry name" value="SH3_3"/>
    <property type="match status" value="7"/>
</dbReference>
<dbReference type="SMART" id="SM00635">
    <property type="entry name" value="BID_2"/>
    <property type="match status" value="1"/>
</dbReference>
<keyword evidence="8" id="KW-1185">Reference proteome</keyword>
<evidence type="ECO:0000313" key="7">
    <source>
        <dbReference type="EMBL" id="MBW7573336.1"/>
    </source>
</evidence>
<keyword evidence="2 3" id="KW-0081">Bacteriolytic enzyme</keyword>
<feature type="signal peptide" evidence="5">
    <location>
        <begin position="1"/>
        <end position="32"/>
    </location>
</feature>
<feature type="domain" description="SH3b" evidence="6">
    <location>
        <begin position="842"/>
        <end position="911"/>
    </location>
</feature>
<feature type="domain" description="SH3b" evidence="6">
    <location>
        <begin position="188"/>
        <end position="255"/>
    </location>
</feature>
<evidence type="ECO:0000256" key="2">
    <source>
        <dbReference type="ARBA" id="ARBA00022638"/>
    </source>
</evidence>
<evidence type="ECO:0000256" key="1">
    <source>
        <dbReference type="ARBA" id="ARBA00022529"/>
    </source>
</evidence>
<dbReference type="InterPro" id="IPR008964">
    <property type="entry name" value="Invasin/intimin_cell_adhesion"/>
</dbReference>
<dbReference type="EMBL" id="JAGFNZ010000004">
    <property type="protein sequence ID" value="MBW7573336.1"/>
    <property type="molecule type" value="Genomic_DNA"/>
</dbReference>
<dbReference type="Pfam" id="PF22359">
    <property type="entry name" value="Big-like"/>
    <property type="match status" value="1"/>
</dbReference>
<dbReference type="PANTHER" id="PTHR34408:SF1">
    <property type="entry name" value="GLYCOSYL HYDROLASE FAMILY 19 DOMAIN-CONTAINING PROTEIN HI_1415"/>
    <property type="match status" value="1"/>
</dbReference>
<dbReference type="InterPro" id="IPR052354">
    <property type="entry name" value="Cell_Wall_Dynamics_Protein"/>
</dbReference>
<dbReference type="EC" id="3.2.1.17" evidence="3"/>
<evidence type="ECO:0000313" key="8">
    <source>
        <dbReference type="Proteomes" id="UP000719942"/>
    </source>
</evidence>
<comment type="similarity">
    <text evidence="3">Belongs to the glycosyl hydrolase 24 family.</text>
</comment>
<reference evidence="7 8" key="1">
    <citation type="submission" date="2021-03" db="EMBL/GenBank/DDBJ databases">
        <title>Caproiciproducens sp. nov. isolated from feces of cow.</title>
        <authorList>
            <person name="Choi J.-Y."/>
        </authorList>
    </citation>
    <scope>NUCLEOTIDE SEQUENCE [LARGE SCALE GENOMIC DNA]</scope>
    <source>
        <strain evidence="7 8">AGMB10547</strain>
    </source>
</reference>
<comment type="catalytic activity">
    <reaction evidence="3">
        <text>Hydrolysis of (1-&gt;4)-beta-linkages between N-acetylmuramic acid and N-acetyl-D-glucosamine residues in a peptidoglycan and between N-acetyl-D-glucosamine residues in chitodextrins.</text>
        <dbReference type="EC" id="3.2.1.17"/>
    </reaction>
</comment>
<comment type="caution">
    <text evidence="7">The sequence shown here is derived from an EMBL/GenBank/DDBJ whole genome shotgun (WGS) entry which is preliminary data.</text>
</comment>
<dbReference type="PROSITE" id="PS51781">
    <property type="entry name" value="SH3B"/>
    <property type="match status" value="7"/>
</dbReference>
<dbReference type="SMART" id="SM00287">
    <property type="entry name" value="SH3b"/>
    <property type="match status" value="7"/>
</dbReference>
<dbReference type="Proteomes" id="UP000719942">
    <property type="component" value="Unassembled WGS sequence"/>
</dbReference>
<dbReference type="InterPro" id="IPR003646">
    <property type="entry name" value="SH3-like_bac-type"/>
</dbReference>
<dbReference type="Pfam" id="PF00959">
    <property type="entry name" value="Phage_lysozyme"/>
    <property type="match status" value="1"/>
</dbReference>
<dbReference type="PANTHER" id="PTHR34408">
    <property type="entry name" value="FAMILY PROTEIN, PUTATIVE-RELATED"/>
    <property type="match status" value="1"/>
</dbReference>
<proteinExistence type="inferred from homology"/>
<evidence type="ECO:0000259" key="6">
    <source>
        <dbReference type="PROSITE" id="PS51781"/>
    </source>
</evidence>
<feature type="region of interest" description="Disordered" evidence="4">
    <location>
        <begin position="171"/>
        <end position="191"/>
    </location>
</feature>
<evidence type="ECO:0000256" key="3">
    <source>
        <dbReference type="RuleBase" id="RU003788"/>
    </source>
</evidence>
<dbReference type="SUPFAM" id="SSF49373">
    <property type="entry name" value="Invasin/intimin cell-adhesion fragments"/>
    <property type="match status" value="1"/>
</dbReference>
<dbReference type="SUPFAM" id="SSF53955">
    <property type="entry name" value="Lysozyme-like"/>
    <property type="match status" value="2"/>
</dbReference>
<dbReference type="InterPro" id="IPR003343">
    <property type="entry name" value="Big_2"/>
</dbReference>
<dbReference type="Gene3D" id="1.10.530.40">
    <property type="match status" value="1"/>
</dbReference>
<keyword evidence="1 3" id="KW-0929">Antimicrobial</keyword>
<name>A0ABS7DQE4_9FIRM</name>
<feature type="region of interest" description="Disordered" evidence="4">
    <location>
        <begin position="418"/>
        <end position="463"/>
    </location>
</feature>
<dbReference type="InterPro" id="IPR002196">
    <property type="entry name" value="Glyco_hydro_24"/>
</dbReference>
<dbReference type="InterPro" id="IPR054604">
    <property type="entry name" value="SbsC_Big-like"/>
</dbReference>